<gene>
    <name evidence="4" type="primary">LRRC42</name>
    <name evidence="4" type="synonym">lrrc42</name>
</gene>
<feature type="region of interest" description="Disordered" evidence="3">
    <location>
        <begin position="18"/>
        <end position="48"/>
    </location>
</feature>
<dbReference type="InterPro" id="IPR032675">
    <property type="entry name" value="LRR_dom_sf"/>
</dbReference>
<dbReference type="Bgee" id="ENSORLG00000020671">
    <property type="expression patterns" value="Expressed in blastula and 14 other cell types or tissues"/>
</dbReference>
<dbReference type="FunCoup" id="H2N2C6">
    <property type="interactions" value="1501"/>
</dbReference>
<reference evidence="4 5" key="1">
    <citation type="journal article" date="2007" name="Nature">
        <title>The medaka draft genome and insights into vertebrate genome evolution.</title>
        <authorList>
            <person name="Kasahara M."/>
            <person name="Naruse K."/>
            <person name="Sasaki S."/>
            <person name="Nakatani Y."/>
            <person name="Qu W."/>
            <person name="Ahsan B."/>
            <person name="Yamada T."/>
            <person name="Nagayasu Y."/>
            <person name="Doi K."/>
            <person name="Kasai Y."/>
            <person name="Jindo T."/>
            <person name="Kobayashi D."/>
            <person name="Shimada A."/>
            <person name="Toyoda A."/>
            <person name="Kuroki Y."/>
            <person name="Fujiyama A."/>
            <person name="Sasaki T."/>
            <person name="Shimizu A."/>
            <person name="Asakawa S."/>
            <person name="Shimizu N."/>
            <person name="Hashimoto S."/>
            <person name="Yang J."/>
            <person name="Lee Y."/>
            <person name="Matsushima K."/>
            <person name="Sugano S."/>
            <person name="Sakaizumi M."/>
            <person name="Narita T."/>
            <person name="Ohishi K."/>
            <person name="Haga S."/>
            <person name="Ohta F."/>
            <person name="Nomoto H."/>
            <person name="Nogata K."/>
            <person name="Morishita T."/>
            <person name="Endo T."/>
            <person name="Shin-I T."/>
            <person name="Takeda H."/>
            <person name="Morishita S."/>
            <person name="Kohara Y."/>
        </authorList>
    </citation>
    <scope>NUCLEOTIDE SEQUENCE [LARGE SCALE GENOMIC DNA]</scope>
    <source>
        <strain evidence="4 5">Hd-rR</strain>
    </source>
</reference>
<protein>
    <submittedName>
        <fullName evidence="4">Leucine rich repeat containing 42</fullName>
    </submittedName>
</protein>
<dbReference type="Ensembl" id="ENSORLT00000025606.2">
    <property type="protein sequence ID" value="ENSORLP00000025605.2"/>
    <property type="gene ID" value="ENSORLG00000020671.2"/>
</dbReference>
<sequence>MEGGSVYVRERGKLRRVGDTALAPAAPPADGRTESRAPTNKNGRITSRAEGSLRFSESLFQMTLSFVVDNIQHVDSLVGFPEQIGRTVFSAAAEGHVFSGPDASKALRLFADAYGETLLGSLCLRNRFPLLHERMEEIRTFCSLKSLDLFGCRLGDQHELFQHVTSLANLVRLFIGANGLSDAGLQRLTAAVRMRQAGLDSLQVLDVSYNPISERALRYLTCLPELSALDVSQTGMRISPGLQKSMWGLLGLLHCPEPLDVFHHSGCETDGWAEQVVNQWESIGLKTPTQKKVGDSRMSALGFYGRQKRIRDVLSSSGPVHGSEQDTSREELHFYRPTAGVQEPPSSTVNPRLEEGKRKLDPERGVSHQSPPRKRGVSHQSPPRKRGVSHQSPPRKRGVSHQSPPRKRGVSSALTAEDMDLLSSY</sequence>
<dbReference type="PANTHER" id="PTHR31994">
    <property type="entry name" value="LEUCINE-RICH REPEAT-CONTAINING PROTEIN 42"/>
    <property type="match status" value="1"/>
</dbReference>
<feature type="compositionally biased region" description="Basic residues" evidence="3">
    <location>
        <begin position="371"/>
        <end position="409"/>
    </location>
</feature>
<keyword evidence="2" id="KW-0677">Repeat</keyword>
<dbReference type="Proteomes" id="UP000001038">
    <property type="component" value="Chromosome 17"/>
</dbReference>
<feature type="compositionally biased region" description="Polar residues" evidence="3">
    <location>
        <begin position="36"/>
        <end position="45"/>
    </location>
</feature>
<dbReference type="SUPFAM" id="SSF52047">
    <property type="entry name" value="RNI-like"/>
    <property type="match status" value="1"/>
</dbReference>
<dbReference type="HOGENOM" id="CLU_053705_0_0_1"/>
<dbReference type="InterPro" id="IPR039631">
    <property type="entry name" value="LRRC42"/>
</dbReference>
<evidence type="ECO:0000256" key="2">
    <source>
        <dbReference type="ARBA" id="ARBA00022737"/>
    </source>
</evidence>
<keyword evidence="1" id="KW-0433">Leucine-rich repeat</keyword>
<feature type="region of interest" description="Disordered" evidence="3">
    <location>
        <begin position="336"/>
        <end position="425"/>
    </location>
</feature>
<evidence type="ECO:0000313" key="5">
    <source>
        <dbReference type="Proteomes" id="UP000001038"/>
    </source>
</evidence>
<organism evidence="4 5">
    <name type="scientific">Oryzias latipes</name>
    <name type="common">Japanese rice fish</name>
    <name type="synonym">Japanese killifish</name>
    <dbReference type="NCBI Taxonomy" id="8090"/>
    <lineage>
        <taxon>Eukaryota</taxon>
        <taxon>Metazoa</taxon>
        <taxon>Chordata</taxon>
        <taxon>Craniata</taxon>
        <taxon>Vertebrata</taxon>
        <taxon>Euteleostomi</taxon>
        <taxon>Actinopterygii</taxon>
        <taxon>Neopterygii</taxon>
        <taxon>Teleostei</taxon>
        <taxon>Neoteleostei</taxon>
        <taxon>Acanthomorphata</taxon>
        <taxon>Ovalentaria</taxon>
        <taxon>Atherinomorphae</taxon>
        <taxon>Beloniformes</taxon>
        <taxon>Adrianichthyidae</taxon>
        <taxon>Oryziinae</taxon>
        <taxon>Oryzias</taxon>
    </lineage>
</organism>
<dbReference type="InParanoid" id="H2N2C6"/>
<proteinExistence type="predicted"/>
<evidence type="ECO:0000313" key="4">
    <source>
        <dbReference type="Ensembl" id="ENSORLP00000025605.2"/>
    </source>
</evidence>
<reference evidence="4" key="2">
    <citation type="submission" date="2025-08" db="UniProtKB">
        <authorList>
            <consortium name="Ensembl"/>
        </authorList>
    </citation>
    <scope>IDENTIFICATION</scope>
    <source>
        <strain evidence="4">Hd-rR</strain>
    </source>
</reference>
<feature type="compositionally biased region" description="Basic and acidic residues" evidence="3">
    <location>
        <begin position="352"/>
        <end position="366"/>
    </location>
</feature>
<dbReference type="PANTHER" id="PTHR31994:SF3">
    <property type="entry name" value="LEUCINE-RICH REPEAT-CONTAINING PROTEIN 42"/>
    <property type="match status" value="1"/>
</dbReference>
<reference evidence="4" key="3">
    <citation type="submission" date="2025-09" db="UniProtKB">
        <authorList>
            <consortium name="Ensembl"/>
        </authorList>
    </citation>
    <scope>IDENTIFICATION</scope>
    <source>
        <strain evidence="4">Hd-rR</strain>
    </source>
</reference>
<keyword evidence="5" id="KW-1185">Reference proteome</keyword>
<accession>H2N2C6</accession>
<evidence type="ECO:0000256" key="3">
    <source>
        <dbReference type="SAM" id="MobiDB-lite"/>
    </source>
</evidence>
<dbReference type="eggNOG" id="ENOG502QQJZ">
    <property type="taxonomic scope" value="Eukaryota"/>
</dbReference>
<evidence type="ECO:0000256" key="1">
    <source>
        <dbReference type="ARBA" id="ARBA00022614"/>
    </source>
</evidence>
<dbReference type="AlphaFoldDB" id="H2N2C6"/>
<dbReference type="STRING" id="8090.ENSORLP00000025605"/>
<dbReference type="Gene3D" id="3.80.10.10">
    <property type="entry name" value="Ribonuclease Inhibitor"/>
    <property type="match status" value="1"/>
</dbReference>
<name>H2N2C6_ORYLA</name>
<dbReference type="GeneTree" id="ENSGT00390000002727"/>